<dbReference type="RefSeq" id="WP_150943487.1">
    <property type="nucleotide sequence ID" value="NZ_VCMV01000013.1"/>
</dbReference>
<evidence type="ECO:0000259" key="2">
    <source>
        <dbReference type="Pfam" id="PF21834"/>
    </source>
</evidence>
<dbReference type="OrthoDB" id="8020695at2"/>
<accession>A0A5N3PCG6</accession>
<evidence type="ECO:0000256" key="1">
    <source>
        <dbReference type="SAM" id="Coils"/>
    </source>
</evidence>
<dbReference type="Proteomes" id="UP000325684">
    <property type="component" value="Unassembled WGS sequence"/>
</dbReference>
<keyword evidence="4" id="KW-1185">Reference proteome</keyword>
<dbReference type="Pfam" id="PF21834">
    <property type="entry name" value="DUF6894"/>
    <property type="match status" value="1"/>
</dbReference>
<protein>
    <recommendedName>
        <fullName evidence="2">DUF6894 domain-containing protein</fullName>
    </recommendedName>
</protein>
<reference evidence="3 4" key="1">
    <citation type="journal article" date="2019" name="Microorganisms">
        <title>Genome Insights into the Novel Species Microvirga brassicacearum, a Rapeseed Endophyte with Biotechnological Potential.</title>
        <authorList>
            <person name="Jimenez-Gomez A."/>
            <person name="Saati-Santamaria Z."/>
            <person name="Igual J.M."/>
            <person name="Rivas R."/>
            <person name="Mateos P.F."/>
            <person name="Garcia-Fraile P."/>
        </authorList>
    </citation>
    <scope>NUCLEOTIDE SEQUENCE [LARGE SCALE GENOMIC DNA]</scope>
    <source>
        <strain evidence="3 4">CDVBN77</strain>
    </source>
</reference>
<dbReference type="EMBL" id="VCMV01000013">
    <property type="protein sequence ID" value="KAB0267438.1"/>
    <property type="molecule type" value="Genomic_DNA"/>
</dbReference>
<feature type="domain" description="DUF6894" evidence="2">
    <location>
        <begin position="2"/>
        <end position="69"/>
    </location>
</feature>
<dbReference type="AlphaFoldDB" id="A0A5N3PCG6"/>
<organism evidence="3 4">
    <name type="scientific">Microvirga brassicacearum</name>
    <dbReference type="NCBI Taxonomy" id="2580413"/>
    <lineage>
        <taxon>Bacteria</taxon>
        <taxon>Pseudomonadati</taxon>
        <taxon>Pseudomonadota</taxon>
        <taxon>Alphaproteobacteria</taxon>
        <taxon>Hyphomicrobiales</taxon>
        <taxon>Methylobacteriaceae</taxon>
        <taxon>Microvirga</taxon>
    </lineage>
</organism>
<gene>
    <name evidence="3" type="ORF">FEZ63_09000</name>
</gene>
<evidence type="ECO:0000313" key="4">
    <source>
        <dbReference type="Proteomes" id="UP000325684"/>
    </source>
</evidence>
<comment type="caution">
    <text evidence="3">The sequence shown here is derived from an EMBL/GenBank/DDBJ whole genome shotgun (WGS) entry which is preliminary data.</text>
</comment>
<name>A0A5N3PCG6_9HYPH</name>
<feature type="coiled-coil region" evidence="1">
    <location>
        <begin position="22"/>
        <end position="49"/>
    </location>
</feature>
<evidence type="ECO:0000313" key="3">
    <source>
        <dbReference type="EMBL" id="KAB0267438.1"/>
    </source>
</evidence>
<keyword evidence="1" id="KW-0175">Coiled coil</keyword>
<dbReference type="InterPro" id="IPR054189">
    <property type="entry name" value="DUF6894"/>
</dbReference>
<proteinExistence type="predicted"/>
<sequence>MRYFFNLASDHDAISDEIGMELANLQSAIDGARRAIDELTRELPSTTRDWRGWRLEITDEFGHVLETLILSADEDPTRSN</sequence>